<evidence type="ECO:0000313" key="3">
    <source>
        <dbReference type="Proteomes" id="UP001444625"/>
    </source>
</evidence>
<organism evidence="2 3">
    <name type="scientific">Ornithinibacillus xuwenensis</name>
    <dbReference type="NCBI Taxonomy" id="3144668"/>
    <lineage>
        <taxon>Bacteria</taxon>
        <taxon>Bacillati</taxon>
        <taxon>Bacillota</taxon>
        <taxon>Bacilli</taxon>
        <taxon>Bacillales</taxon>
        <taxon>Bacillaceae</taxon>
        <taxon>Ornithinibacillus</taxon>
    </lineage>
</organism>
<dbReference type="EMBL" id="JBDIML010000003">
    <property type="protein sequence ID" value="MEN2767736.1"/>
    <property type="molecule type" value="Genomic_DNA"/>
</dbReference>
<sequence>MKKYMGKGILIVSLFGLLFLGACGFTVEEHEDSGLESTDENTSGTMLAGQEAPETVGTIKSIDSSDEIIITVEGEDITYRLSEDAKKQLESNSYESGTEVTFTTYTIGDDKETIDQFKE</sequence>
<comment type="caution">
    <text evidence="2">The sequence shown here is derived from an EMBL/GenBank/DDBJ whole genome shotgun (WGS) entry which is preliminary data.</text>
</comment>
<dbReference type="PROSITE" id="PS51257">
    <property type="entry name" value="PROKAR_LIPOPROTEIN"/>
    <property type="match status" value="1"/>
</dbReference>
<name>A0ABU9XHF7_9BACI</name>
<evidence type="ECO:0000256" key="1">
    <source>
        <dbReference type="SAM" id="MobiDB-lite"/>
    </source>
</evidence>
<dbReference type="Proteomes" id="UP001444625">
    <property type="component" value="Unassembled WGS sequence"/>
</dbReference>
<accession>A0ABU9XHF7</accession>
<dbReference type="RefSeq" id="WP_345825202.1">
    <property type="nucleotide sequence ID" value="NZ_JBDIML010000003.1"/>
</dbReference>
<proteinExistence type="predicted"/>
<keyword evidence="3" id="KW-1185">Reference proteome</keyword>
<evidence type="ECO:0000313" key="2">
    <source>
        <dbReference type="EMBL" id="MEN2767736.1"/>
    </source>
</evidence>
<gene>
    <name evidence="2" type="ORF">ABC228_11090</name>
</gene>
<reference evidence="2 3" key="1">
    <citation type="submission" date="2024-05" db="EMBL/GenBank/DDBJ databases">
        <authorList>
            <person name="Haq I."/>
            <person name="Ullah Z."/>
            <person name="Ahmad R."/>
            <person name="Li M."/>
            <person name="Tong Y."/>
        </authorList>
    </citation>
    <scope>NUCLEOTIDE SEQUENCE [LARGE SCALE GENOMIC DNA]</scope>
    <source>
        <strain evidence="2 3">16A2E</strain>
    </source>
</reference>
<protein>
    <submittedName>
        <fullName evidence="2">Uncharacterized protein</fullName>
    </submittedName>
</protein>
<feature type="region of interest" description="Disordered" evidence="1">
    <location>
        <begin position="31"/>
        <end position="52"/>
    </location>
</feature>